<dbReference type="PANTHER" id="PTHR33415">
    <property type="entry name" value="PROTEIN EMBRYO DEFECTIVE 514"/>
    <property type="match status" value="1"/>
</dbReference>
<dbReference type="GO" id="GO:0005634">
    <property type="term" value="C:nucleus"/>
    <property type="evidence" value="ECO:0007669"/>
    <property type="project" value="TreeGrafter"/>
</dbReference>
<evidence type="ECO:0000313" key="3">
    <source>
        <dbReference type="Proteomes" id="UP000734854"/>
    </source>
</evidence>
<dbReference type="AlphaFoldDB" id="A0A8J5FKZ8"/>
<evidence type="ECO:0000256" key="1">
    <source>
        <dbReference type="SAM" id="MobiDB-lite"/>
    </source>
</evidence>
<gene>
    <name evidence="2" type="ORF">ZIOFF_054787</name>
</gene>
<feature type="compositionally biased region" description="Basic and acidic residues" evidence="1">
    <location>
        <begin position="1"/>
        <end position="23"/>
    </location>
</feature>
<dbReference type="InterPro" id="IPR044673">
    <property type="entry name" value="DCL-like"/>
</dbReference>
<dbReference type="Proteomes" id="UP000734854">
    <property type="component" value="Unassembled WGS sequence"/>
</dbReference>
<comment type="caution">
    <text evidence="2">The sequence shown here is derived from an EMBL/GenBank/DDBJ whole genome shotgun (WGS) entry which is preliminary data.</text>
</comment>
<dbReference type="PANTHER" id="PTHR33415:SF12">
    <property type="entry name" value="PROTEIN EMBRYO DEFECTIVE 514"/>
    <property type="match status" value="1"/>
</dbReference>
<dbReference type="GO" id="GO:0017126">
    <property type="term" value="P:nucleologenesis"/>
    <property type="evidence" value="ECO:0007669"/>
    <property type="project" value="TreeGrafter"/>
</dbReference>
<dbReference type="GO" id="GO:1901259">
    <property type="term" value="P:chloroplast rRNA processing"/>
    <property type="evidence" value="ECO:0007669"/>
    <property type="project" value="TreeGrafter"/>
</dbReference>
<protein>
    <submittedName>
        <fullName evidence="2">Uncharacterized protein</fullName>
    </submittedName>
</protein>
<feature type="region of interest" description="Disordered" evidence="1">
    <location>
        <begin position="145"/>
        <end position="164"/>
    </location>
</feature>
<proteinExistence type="predicted"/>
<dbReference type="GO" id="GO:0009658">
    <property type="term" value="P:chloroplast organization"/>
    <property type="evidence" value="ECO:0007669"/>
    <property type="project" value="TreeGrafter"/>
</dbReference>
<evidence type="ECO:0000313" key="2">
    <source>
        <dbReference type="EMBL" id="KAG6486217.1"/>
    </source>
</evidence>
<dbReference type="GO" id="GO:0009507">
    <property type="term" value="C:chloroplast"/>
    <property type="evidence" value="ECO:0007669"/>
    <property type="project" value="TreeGrafter"/>
</dbReference>
<dbReference type="OrthoDB" id="409625at2759"/>
<organism evidence="2 3">
    <name type="scientific">Zingiber officinale</name>
    <name type="common">Ginger</name>
    <name type="synonym">Amomum zingiber</name>
    <dbReference type="NCBI Taxonomy" id="94328"/>
    <lineage>
        <taxon>Eukaryota</taxon>
        <taxon>Viridiplantae</taxon>
        <taxon>Streptophyta</taxon>
        <taxon>Embryophyta</taxon>
        <taxon>Tracheophyta</taxon>
        <taxon>Spermatophyta</taxon>
        <taxon>Magnoliopsida</taxon>
        <taxon>Liliopsida</taxon>
        <taxon>Zingiberales</taxon>
        <taxon>Zingiberaceae</taxon>
        <taxon>Zingiber</taxon>
    </lineage>
</organism>
<feature type="compositionally biased region" description="Basic and acidic residues" evidence="1">
    <location>
        <begin position="30"/>
        <end position="39"/>
    </location>
</feature>
<feature type="region of interest" description="Disordered" evidence="1">
    <location>
        <begin position="1"/>
        <end position="39"/>
    </location>
</feature>
<accession>A0A8J5FKZ8</accession>
<dbReference type="EMBL" id="JACMSC010000015">
    <property type="protein sequence ID" value="KAG6486217.1"/>
    <property type="molecule type" value="Genomic_DNA"/>
</dbReference>
<feature type="compositionally biased region" description="Low complexity" evidence="1">
    <location>
        <begin position="148"/>
        <end position="164"/>
    </location>
</feature>
<dbReference type="Pfam" id="PF11523">
    <property type="entry name" value="DUF3223"/>
    <property type="match status" value="1"/>
</dbReference>
<keyword evidence="3" id="KW-1185">Reference proteome</keyword>
<reference evidence="2 3" key="1">
    <citation type="submission" date="2020-08" db="EMBL/GenBank/DDBJ databases">
        <title>Plant Genome Project.</title>
        <authorList>
            <person name="Zhang R.-G."/>
        </authorList>
    </citation>
    <scope>NUCLEOTIDE SEQUENCE [LARGE SCALE GENOMIC DNA]</scope>
    <source>
        <tissue evidence="2">Rhizome</tissue>
    </source>
</reference>
<name>A0A8J5FKZ8_ZINOF</name>
<dbReference type="FunFam" id="3.10.450.40:FF:000016">
    <property type="entry name" value="Predicted protein"/>
    <property type="match status" value="1"/>
</dbReference>
<sequence>MLKECECGAEKRGREEGNVEGRDSKRRKQKVEESLEEVRTEGASLGPKVFGSATEMYRYFLKLVHSWSANLDLNQYEHLVLLDLLKKGHPESTIKIGEGIKAFQVRDHPIWNTRCFFLIRVNGSSDAFSFRKCVDKILPLPSHLKVDSSSGNSSGNRNSSRGGR</sequence>